<gene>
    <name evidence="4" type="ORF">SAMN05660991_02029</name>
</gene>
<dbReference type="Pfam" id="PF13845">
    <property type="entry name" value="Septum_form"/>
    <property type="match status" value="1"/>
</dbReference>
<sequence>MGATRSHRRARWAVAALMAAALLAGCSSTVAGDALPADPGPAKPTVPAAGPGGADPAALPIVGTCYDLDAGQESTPLDPPGSVSCGDPHDAETAVVGDTGLGPDDERPVEDDLYDDTPLGRAFGELCSLDDVVAYLGGEDPEDPYAYYASFLPSEDQWEAGARWMRCDVFYGYTDPETAPGVMAGGLAGPDSAAYRVCFSGSATSYGVVPCSEPHEAEPTGFALADVPEGAPYPDEPTRQALAASCADEVQEYVGGPAPFGYAAAVWVDEAEDWPDGGDARCVLVPAGGGSTTGSVRP</sequence>
<dbReference type="Proteomes" id="UP000198960">
    <property type="component" value="Unassembled WGS sequence"/>
</dbReference>
<evidence type="ECO:0000256" key="2">
    <source>
        <dbReference type="SAM" id="SignalP"/>
    </source>
</evidence>
<evidence type="ECO:0000313" key="5">
    <source>
        <dbReference type="Proteomes" id="UP000198960"/>
    </source>
</evidence>
<proteinExistence type="predicted"/>
<dbReference type="EMBL" id="FOEE01000005">
    <property type="protein sequence ID" value="SEO85320.1"/>
    <property type="molecule type" value="Genomic_DNA"/>
</dbReference>
<keyword evidence="2" id="KW-0732">Signal</keyword>
<dbReference type="AlphaFoldDB" id="A0A1H8T2V3"/>
<dbReference type="STRING" id="673521.SAMN05660991_02029"/>
<protein>
    <submittedName>
        <fullName evidence="4">Septum formation</fullName>
    </submittedName>
</protein>
<evidence type="ECO:0000256" key="1">
    <source>
        <dbReference type="SAM" id="MobiDB-lite"/>
    </source>
</evidence>
<feature type="chain" id="PRO_5038858198" evidence="2">
    <location>
        <begin position="32"/>
        <end position="298"/>
    </location>
</feature>
<dbReference type="PROSITE" id="PS51257">
    <property type="entry name" value="PROKAR_LIPOPROTEIN"/>
    <property type="match status" value="1"/>
</dbReference>
<feature type="domain" description="Septum formation-related" evidence="3">
    <location>
        <begin position="63"/>
        <end position="274"/>
    </location>
</feature>
<accession>A0A1H8T2V3</accession>
<dbReference type="InterPro" id="IPR026004">
    <property type="entry name" value="Septum_form"/>
</dbReference>
<keyword evidence="5" id="KW-1185">Reference proteome</keyword>
<evidence type="ECO:0000259" key="3">
    <source>
        <dbReference type="Pfam" id="PF13845"/>
    </source>
</evidence>
<feature type="region of interest" description="Disordered" evidence="1">
    <location>
        <begin position="70"/>
        <end position="109"/>
    </location>
</feature>
<name>A0A1H8T2V3_9ACTN</name>
<feature type="signal peptide" evidence="2">
    <location>
        <begin position="1"/>
        <end position="31"/>
    </location>
</feature>
<evidence type="ECO:0000313" key="4">
    <source>
        <dbReference type="EMBL" id="SEO85320.1"/>
    </source>
</evidence>
<reference evidence="5" key="1">
    <citation type="submission" date="2016-10" db="EMBL/GenBank/DDBJ databases">
        <authorList>
            <person name="Varghese N."/>
            <person name="Submissions S."/>
        </authorList>
    </citation>
    <scope>NUCLEOTIDE SEQUENCE [LARGE SCALE GENOMIC DNA]</scope>
    <source>
        <strain evidence="5">DSM 45413</strain>
    </source>
</reference>
<organism evidence="4 5">
    <name type="scientific">Trujillonella endophytica</name>
    <dbReference type="NCBI Taxonomy" id="673521"/>
    <lineage>
        <taxon>Bacteria</taxon>
        <taxon>Bacillati</taxon>
        <taxon>Actinomycetota</taxon>
        <taxon>Actinomycetes</taxon>
        <taxon>Geodermatophilales</taxon>
        <taxon>Geodermatophilaceae</taxon>
        <taxon>Trujillonella</taxon>
    </lineage>
</organism>
<dbReference type="RefSeq" id="WP_091942682.1">
    <property type="nucleotide sequence ID" value="NZ_FOEE01000005.1"/>
</dbReference>
<dbReference type="OrthoDB" id="3381205at2"/>